<dbReference type="PANTHER" id="PTHR35311:SF6">
    <property type="entry name" value="OS04G0348000 PROTEIN"/>
    <property type="match status" value="1"/>
</dbReference>
<dbReference type="InterPro" id="IPR053090">
    <property type="entry name" value="Centromere_KNL-2_homolog"/>
</dbReference>
<feature type="region of interest" description="Disordered" evidence="1">
    <location>
        <begin position="430"/>
        <end position="483"/>
    </location>
</feature>
<dbReference type="EnsemblPlants" id="OMERI04G07670.2">
    <property type="protein sequence ID" value="OMERI04G07670.2"/>
    <property type="gene ID" value="OMERI04G07670"/>
</dbReference>
<accession>A0A0E0DCR2</accession>
<feature type="region of interest" description="Disordered" evidence="1">
    <location>
        <begin position="155"/>
        <end position="191"/>
    </location>
</feature>
<evidence type="ECO:0000313" key="2">
    <source>
        <dbReference type="EnsemblPlants" id="OMERI04G07670.2"/>
    </source>
</evidence>
<dbReference type="Gramene" id="OMERI04G07670.2">
    <property type="protein sequence ID" value="OMERI04G07670.2"/>
    <property type="gene ID" value="OMERI04G07670"/>
</dbReference>
<evidence type="ECO:0000313" key="3">
    <source>
        <dbReference type="Proteomes" id="UP000008021"/>
    </source>
</evidence>
<reference evidence="2" key="1">
    <citation type="submission" date="2015-04" db="UniProtKB">
        <authorList>
            <consortium name="EnsemblPlants"/>
        </authorList>
    </citation>
    <scope>IDENTIFICATION</scope>
</reference>
<protein>
    <submittedName>
        <fullName evidence="2">Uncharacterized protein</fullName>
    </submittedName>
</protein>
<name>A0A0E0DCR2_9ORYZ</name>
<feature type="region of interest" description="Disordered" evidence="1">
    <location>
        <begin position="91"/>
        <end position="116"/>
    </location>
</feature>
<dbReference type="Proteomes" id="UP000008021">
    <property type="component" value="Chromosome 4"/>
</dbReference>
<dbReference type="PANTHER" id="PTHR35311">
    <property type="entry name" value="KINETOCHORE-ASSOCIATED PROTEIN KNL-2 HOMOLOG"/>
    <property type="match status" value="1"/>
</dbReference>
<evidence type="ECO:0000256" key="1">
    <source>
        <dbReference type="SAM" id="MobiDB-lite"/>
    </source>
</evidence>
<dbReference type="AlphaFoldDB" id="A0A0E0DCR2"/>
<keyword evidence="3" id="KW-1185">Reference proteome</keyword>
<feature type="compositionally biased region" description="Low complexity" evidence="1">
    <location>
        <begin position="106"/>
        <end position="116"/>
    </location>
</feature>
<dbReference type="HOGENOM" id="CLU_523157_0_0_1"/>
<feature type="compositionally biased region" description="Basic and acidic residues" evidence="1">
    <location>
        <begin position="435"/>
        <end position="446"/>
    </location>
</feature>
<sequence length="570" mass="60977">MARVRGISAAPTTACNAGARPPPTSEGEGGEGAETRSSTLFSSLSISSVSTSDFYNSTGGVVGVATAGSMAVVKRWHNPYAALASLPTPAPPAIGGDSHPTPSPRPRAAAAQRATSLSAVEKKLINSAPRSYHQQRHGSIFVSLTLAPISSLASLTHHRARSRADPATGRGRWRPSVATPQPPLPSLPRRELNPSRCRRRRERVCWGIVCGCQLLGAAFMGNIVNTVNKFSGNNADGVPFRRCSYLPNSTCDENGSSVTGKSASAINGSINGHGTLYKDVGNEEIHLATDSTSKPGCRGDTNHCTNKERETRNVIVHTDSRQNGDATNSDNAVLICNQTAGHMSYGLDGESNRSSGSLAAVVSEVLVSKAPLEKRCRTNLEETGDLENTPNAHVSKRSRLHRVSPANSLFDREACDDLIDSAHNLDCSRTPNASVHDETVPNEDKTPTSLDVRGCEGTPRASLKRRVNKKRTKREASYPTTPLNGKTGALVVIQPPLTRTRAKGKALSLSTPESLKRSTRSGRLIVPRLDPGSQNIIYDMGLIRSHLLRGGKRLVPRTQKIAAILMVNIW</sequence>
<dbReference type="STRING" id="40149.A0A0E0DCR2"/>
<feature type="compositionally biased region" description="Basic residues" evidence="1">
    <location>
        <begin position="462"/>
        <end position="473"/>
    </location>
</feature>
<feature type="region of interest" description="Disordered" evidence="1">
    <location>
        <begin position="1"/>
        <end position="38"/>
    </location>
</feature>
<reference evidence="2" key="2">
    <citation type="submission" date="2018-05" db="EMBL/GenBank/DDBJ databases">
        <title>OmerRS3 (Oryza meridionalis Reference Sequence Version 3).</title>
        <authorList>
            <person name="Zhang J."/>
            <person name="Kudrna D."/>
            <person name="Lee S."/>
            <person name="Talag J."/>
            <person name="Welchert J."/>
            <person name="Wing R.A."/>
        </authorList>
    </citation>
    <scope>NUCLEOTIDE SEQUENCE [LARGE SCALE GENOMIC DNA]</scope>
    <source>
        <strain evidence="2">cv. OR44</strain>
    </source>
</reference>
<organism evidence="2">
    <name type="scientific">Oryza meridionalis</name>
    <dbReference type="NCBI Taxonomy" id="40149"/>
    <lineage>
        <taxon>Eukaryota</taxon>
        <taxon>Viridiplantae</taxon>
        <taxon>Streptophyta</taxon>
        <taxon>Embryophyta</taxon>
        <taxon>Tracheophyta</taxon>
        <taxon>Spermatophyta</taxon>
        <taxon>Magnoliopsida</taxon>
        <taxon>Liliopsida</taxon>
        <taxon>Poales</taxon>
        <taxon>Poaceae</taxon>
        <taxon>BOP clade</taxon>
        <taxon>Oryzoideae</taxon>
        <taxon>Oryzeae</taxon>
        <taxon>Oryzinae</taxon>
        <taxon>Oryza</taxon>
    </lineage>
</organism>
<proteinExistence type="predicted"/>
<dbReference type="eggNOG" id="ENOG502R3C6">
    <property type="taxonomic scope" value="Eukaryota"/>
</dbReference>